<evidence type="ECO:0000256" key="8">
    <source>
        <dbReference type="PIRSR" id="PIRSR006241-50"/>
    </source>
</evidence>
<dbReference type="EC" id="5.3.1.22" evidence="4 7"/>
<evidence type="ECO:0000313" key="10">
    <source>
        <dbReference type="EMBL" id="VDN53329.1"/>
    </source>
</evidence>
<evidence type="ECO:0000256" key="5">
    <source>
        <dbReference type="ARBA" id="ARBA00017985"/>
    </source>
</evidence>
<protein>
    <recommendedName>
        <fullName evidence="5 7">Putative hydroxypyruvate isomerase</fullName>
        <ecNumber evidence="4 7">5.3.1.22</ecNumber>
    </recommendedName>
</protein>
<dbReference type="PANTHER" id="PTHR43489">
    <property type="entry name" value="ISOMERASE"/>
    <property type="match status" value="1"/>
</dbReference>
<dbReference type="GO" id="GO:0046487">
    <property type="term" value="P:glyoxylate metabolic process"/>
    <property type="evidence" value="ECO:0007669"/>
    <property type="project" value="TreeGrafter"/>
</dbReference>
<dbReference type="STRING" id="318479.A0A158Q6C0"/>
<gene>
    <name evidence="10" type="ORF">DME_LOCUS3302</name>
</gene>
<dbReference type="OrthoDB" id="4214675at2759"/>
<feature type="active site" description="Proton donor/acceptor" evidence="8">
    <location>
        <position position="256"/>
    </location>
</feature>
<reference evidence="13" key="1">
    <citation type="submission" date="2016-04" db="UniProtKB">
        <authorList>
            <consortium name="WormBaseParasite"/>
        </authorList>
    </citation>
    <scope>IDENTIFICATION</scope>
</reference>
<organism evidence="11 13">
    <name type="scientific">Dracunculus medinensis</name>
    <name type="common">Guinea worm</name>
    <dbReference type="NCBI Taxonomy" id="318479"/>
    <lineage>
        <taxon>Eukaryota</taxon>
        <taxon>Metazoa</taxon>
        <taxon>Ecdysozoa</taxon>
        <taxon>Nematoda</taxon>
        <taxon>Chromadorea</taxon>
        <taxon>Rhabditida</taxon>
        <taxon>Spirurina</taxon>
        <taxon>Dracunculoidea</taxon>
        <taxon>Dracunculidae</taxon>
        <taxon>Dracunculus</taxon>
    </lineage>
</organism>
<sequence>MRVVANLSTMFQNVELIKRYEKAAKLGFRFVEISLPYEVKAEELKREADRHSLKHILINAPAGDWSSGFRGIAALPSCQSDFPDSITTAIEYANILECKKFNQCLVAVNNPLTFIPIQGQVHIMAGVTEINDESMTTYMENIAYACGALAEHGIMCLIEPINQITIPNYFLGSYAQAVEILQRIGHPNLRITLDIFHAQQICGKLTNTITTLSNFIGHVQVAQVPGRNEPNSNGEINYQYVFEILKRYGIWDIGCEYSESSELAESVEWVHLINGIDKCLLSFMNPTPSHDHLDWMN</sequence>
<accession>A0A158Q6C0</accession>
<dbReference type="SUPFAM" id="SSF51658">
    <property type="entry name" value="Xylose isomerase-like"/>
    <property type="match status" value="1"/>
</dbReference>
<evidence type="ECO:0000313" key="12">
    <source>
        <dbReference type="Proteomes" id="UP000274756"/>
    </source>
</evidence>
<dbReference type="EMBL" id="UYYG01000121">
    <property type="protein sequence ID" value="VDN53329.1"/>
    <property type="molecule type" value="Genomic_DNA"/>
</dbReference>
<proteinExistence type="inferred from homology"/>
<evidence type="ECO:0000256" key="3">
    <source>
        <dbReference type="ARBA" id="ARBA00005962"/>
    </source>
</evidence>
<reference evidence="10 12" key="2">
    <citation type="submission" date="2018-11" db="EMBL/GenBank/DDBJ databases">
        <authorList>
            <consortium name="Pathogen Informatics"/>
        </authorList>
    </citation>
    <scope>NUCLEOTIDE SEQUENCE [LARGE SCALE GENOMIC DNA]</scope>
</reference>
<dbReference type="InterPro" id="IPR050417">
    <property type="entry name" value="Sugar_Epim/Isomerase"/>
</dbReference>
<feature type="domain" description="Xylose isomerase-like TIM barrel" evidence="9">
    <location>
        <begin position="21"/>
        <end position="269"/>
    </location>
</feature>
<evidence type="ECO:0000256" key="4">
    <source>
        <dbReference type="ARBA" id="ARBA00012570"/>
    </source>
</evidence>
<evidence type="ECO:0000259" key="9">
    <source>
        <dbReference type="Pfam" id="PF01261"/>
    </source>
</evidence>
<feature type="active site" description="Proton donor/acceptor" evidence="8">
    <location>
        <position position="159"/>
    </location>
</feature>
<dbReference type="InterPro" id="IPR026040">
    <property type="entry name" value="HyI-like"/>
</dbReference>
<comment type="catalytic activity">
    <reaction evidence="1 7">
        <text>3-hydroxypyruvate = 2-hydroxy-3-oxopropanoate</text>
        <dbReference type="Rhea" id="RHEA:11952"/>
        <dbReference type="ChEBI" id="CHEBI:17180"/>
        <dbReference type="ChEBI" id="CHEBI:57978"/>
        <dbReference type="EC" id="5.3.1.22"/>
    </reaction>
</comment>
<dbReference type="PANTHER" id="PTHR43489:SF6">
    <property type="entry name" value="HYDROXYPYRUVATE ISOMERASE-RELATED"/>
    <property type="match status" value="1"/>
</dbReference>
<dbReference type="AlphaFoldDB" id="A0A158Q6C0"/>
<comment type="similarity">
    <text evidence="3 7">Belongs to the hyi family.</text>
</comment>
<evidence type="ECO:0000256" key="6">
    <source>
        <dbReference type="ARBA" id="ARBA00023235"/>
    </source>
</evidence>
<evidence type="ECO:0000256" key="1">
    <source>
        <dbReference type="ARBA" id="ARBA00000476"/>
    </source>
</evidence>
<keyword evidence="6 7" id="KW-0413">Isomerase</keyword>
<evidence type="ECO:0000256" key="7">
    <source>
        <dbReference type="PIRNR" id="PIRNR006241"/>
    </source>
</evidence>
<dbReference type="Proteomes" id="UP000038040">
    <property type="component" value="Unplaced"/>
</dbReference>
<dbReference type="WBParaSite" id="DME_0000965201-mRNA-1">
    <property type="protein sequence ID" value="DME_0000965201-mRNA-1"/>
    <property type="gene ID" value="DME_0000965201"/>
</dbReference>
<keyword evidence="12" id="KW-1185">Reference proteome</keyword>
<dbReference type="InterPro" id="IPR013022">
    <property type="entry name" value="Xyl_isomerase-like_TIM-brl"/>
</dbReference>
<dbReference type="PIRSF" id="PIRSF006241">
    <property type="entry name" value="HyI"/>
    <property type="match status" value="1"/>
</dbReference>
<evidence type="ECO:0000256" key="2">
    <source>
        <dbReference type="ARBA" id="ARBA00002968"/>
    </source>
</evidence>
<dbReference type="GO" id="GO:0008903">
    <property type="term" value="F:hydroxypyruvate isomerase activity"/>
    <property type="evidence" value="ECO:0007669"/>
    <property type="project" value="UniProtKB-EC"/>
</dbReference>
<dbReference type="Pfam" id="PF01261">
    <property type="entry name" value="AP_endonuc_2"/>
    <property type="match status" value="1"/>
</dbReference>
<dbReference type="InterPro" id="IPR036237">
    <property type="entry name" value="Xyl_isomerase-like_sf"/>
</dbReference>
<dbReference type="Gene3D" id="3.20.20.150">
    <property type="entry name" value="Divalent-metal-dependent TIM barrel enzymes"/>
    <property type="match status" value="1"/>
</dbReference>
<evidence type="ECO:0000313" key="11">
    <source>
        <dbReference type="Proteomes" id="UP000038040"/>
    </source>
</evidence>
<evidence type="ECO:0000313" key="13">
    <source>
        <dbReference type="WBParaSite" id="DME_0000965201-mRNA-1"/>
    </source>
</evidence>
<dbReference type="Proteomes" id="UP000274756">
    <property type="component" value="Unassembled WGS sequence"/>
</dbReference>
<comment type="function">
    <text evidence="2 7">Catalyzes the reversible isomerization between hydroxypyruvate and 2-hydroxy-3-oxopropanoate (also termed tartronate semialdehyde).</text>
</comment>
<name>A0A158Q6C0_DRAME</name>